<dbReference type="InterPro" id="IPR003838">
    <property type="entry name" value="ABC3_permease_C"/>
</dbReference>
<feature type="transmembrane region" description="Helical" evidence="6">
    <location>
        <begin position="356"/>
        <end position="384"/>
    </location>
</feature>
<feature type="transmembrane region" description="Helical" evidence="6">
    <location>
        <begin position="786"/>
        <end position="808"/>
    </location>
</feature>
<evidence type="ECO:0000256" key="4">
    <source>
        <dbReference type="ARBA" id="ARBA00022989"/>
    </source>
</evidence>
<evidence type="ECO:0000256" key="2">
    <source>
        <dbReference type="ARBA" id="ARBA00022475"/>
    </source>
</evidence>
<dbReference type="RefSeq" id="WP_141814408.1">
    <property type="nucleotide sequence ID" value="NZ_VFPL01000001.1"/>
</dbReference>
<reference evidence="9 10" key="1">
    <citation type="submission" date="2019-09" db="EMBL/GenBank/DDBJ databases">
        <title>Pararcticibacter amylolyticus gen. nov., sp. nov., isolated from a rottenly hemp rope, and reclassification of Pedobacter tournemirensis as Pararcticibacter tournemirensis comb. nov.</title>
        <authorList>
            <person name="Cai Y."/>
        </authorList>
    </citation>
    <scope>NUCLEOTIDE SEQUENCE [LARGE SCALE GENOMIC DNA]</scope>
    <source>
        <strain evidence="9 10">TF5-37.2-LB10</strain>
    </source>
</reference>
<accession>A0A5M9HDM6</accession>
<dbReference type="Proteomes" id="UP000322918">
    <property type="component" value="Unassembled WGS sequence"/>
</dbReference>
<dbReference type="GO" id="GO:0005886">
    <property type="term" value="C:plasma membrane"/>
    <property type="evidence" value="ECO:0007669"/>
    <property type="project" value="UniProtKB-SubCell"/>
</dbReference>
<proteinExistence type="predicted"/>
<keyword evidence="5 6" id="KW-0472">Membrane</keyword>
<dbReference type="InterPro" id="IPR050250">
    <property type="entry name" value="Macrolide_Exporter_MacB"/>
</dbReference>
<gene>
    <name evidence="9" type="ORF">F1649_06595</name>
</gene>
<feature type="transmembrane region" description="Helical" evidence="6">
    <location>
        <begin position="404"/>
        <end position="430"/>
    </location>
</feature>
<feature type="transmembrane region" description="Helical" evidence="6">
    <location>
        <begin position="754"/>
        <end position="774"/>
    </location>
</feature>
<keyword evidence="4 6" id="KW-1133">Transmembrane helix</keyword>
<dbReference type="Pfam" id="PF12704">
    <property type="entry name" value="MacB_PCD"/>
    <property type="match status" value="2"/>
</dbReference>
<dbReference type="Pfam" id="PF02687">
    <property type="entry name" value="FtsX"/>
    <property type="match status" value="2"/>
</dbReference>
<sequence length="822" mass="91280">MMVIRTKILRPSTKAIKMIKSYILIAMRNMWKRKVFTLIQMLGLSISFGAALILFLTAMFEFSFDDFHKNKDKIYQVYRQQYSPRGIENDSPMPVPFAPSAKAELSGIKYISRFGNSGGLLMYNDKFFDLSVKYADPSFLQMFSFPLVSGNASSALRNADEVIITSSYAEKIMGTKDVTGKTIKIKTDKDWKSYIISGVAEDPPKNSTLKFDILSRFENFPGYKGNEDKWANQNHPVFLQLADNITAESFEQSARPFINKYFQTDIKNLKRDGAKPDTRGQFVNLKLLPLSEIHFSSISSVGQAIKPFFPFVLILLSAVILFIGGSNFVNLSLAASFTRAREIGVRKTFGAQKKQIITQFWCEAFILCFLALLAGTGLLLAGLKSYLAATGSNMSAEILFSGQALLWFCLVFLLTTALAGGYPSLVMARFNTLRTLQGKLNVGSKNGLRNTLTIVQFIIAIILIISTLTISKQLSFIRNMPLGFNKAEVISIPIGNDIDPESALQQMRNKMAAIPAAVSVTGTDINLGRGLDGSVTNSVMGFDYKNREVKTNWLRIDYDYLKTLDIPLIKGRDFSRAFGTDTASVLINEKMAALLGEKEPVGTILPLGDGHNVKVIGVVKDFHFKNLHQEIKPLTMVIQPGEWPVSYIFVRVKGDNLVKSMQLIEKAWKEVNPRSQTGASFLDENTDREYKKEEGMSKIFSAGAGLAIFISCMGLFASALLAMNQRVKEIGIRKVLGASVANIIVMLSKDFARLVLIAFVIAAPLTWFIMHKWLEDFVYHINVSGWIILAGGLIVFSVALLTVSFHSVKAALANPVKSLRSE</sequence>
<dbReference type="EMBL" id="VWNE01000008">
    <property type="protein sequence ID" value="KAA8484435.1"/>
    <property type="molecule type" value="Genomic_DNA"/>
</dbReference>
<evidence type="ECO:0000256" key="3">
    <source>
        <dbReference type="ARBA" id="ARBA00022692"/>
    </source>
</evidence>
<dbReference type="PANTHER" id="PTHR30572:SF18">
    <property type="entry name" value="ABC-TYPE MACROLIDE FAMILY EXPORT SYSTEM PERMEASE COMPONENT 2"/>
    <property type="match status" value="1"/>
</dbReference>
<protein>
    <submittedName>
        <fullName evidence="9">FtsX-like permease family protein</fullName>
    </submittedName>
</protein>
<evidence type="ECO:0000259" key="7">
    <source>
        <dbReference type="Pfam" id="PF02687"/>
    </source>
</evidence>
<comment type="caution">
    <text evidence="9">The sequence shown here is derived from an EMBL/GenBank/DDBJ whole genome shotgun (WGS) entry which is preliminary data.</text>
</comment>
<evidence type="ECO:0000256" key="6">
    <source>
        <dbReference type="SAM" id="Phobius"/>
    </source>
</evidence>
<feature type="domain" description="ABC3 transporter permease C-terminal" evidence="7">
    <location>
        <begin position="704"/>
        <end position="806"/>
    </location>
</feature>
<dbReference type="PANTHER" id="PTHR30572">
    <property type="entry name" value="MEMBRANE COMPONENT OF TRANSPORTER-RELATED"/>
    <property type="match status" value="1"/>
</dbReference>
<feature type="domain" description="MacB-like periplasmic core" evidence="8">
    <location>
        <begin position="452"/>
        <end position="626"/>
    </location>
</feature>
<name>A0A5M9HDM6_9SPHI</name>
<keyword evidence="10" id="KW-1185">Reference proteome</keyword>
<feature type="domain" description="ABC3 transporter permease C-terminal" evidence="7">
    <location>
        <begin position="315"/>
        <end position="431"/>
    </location>
</feature>
<evidence type="ECO:0000256" key="5">
    <source>
        <dbReference type="ARBA" id="ARBA00023136"/>
    </source>
</evidence>
<dbReference type="InterPro" id="IPR025857">
    <property type="entry name" value="MacB_PCD"/>
</dbReference>
<evidence type="ECO:0000259" key="8">
    <source>
        <dbReference type="Pfam" id="PF12704"/>
    </source>
</evidence>
<keyword evidence="3 6" id="KW-0812">Transmembrane</keyword>
<feature type="transmembrane region" description="Helical" evidence="6">
    <location>
        <begin position="308"/>
        <end position="335"/>
    </location>
</feature>
<organism evidence="9 10">
    <name type="scientific">Arcticibacter tournemirensis</name>
    <dbReference type="NCBI Taxonomy" id="699437"/>
    <lineage>
        <taxon>Bacteria</taxon>
        <taxon>Pseudomonadati</taxon>
        <taxon>Bacteroidota</taxon>
        <taxon>Sphingobacteriia</taxon>
        <taxon>Sphingobacteriales</taxon>
        <taxon>Sphingobacteriaceae</taxon>
        <taxon>Arcticibacter</taxon>
    </lineage>
</organism>
<dbReference type="GO" id="GO:0022857">
    <property type="term" value="F:transmembrane transporter activity"/>
    <property type="evidence" value="ECO:0007669"/>
    <property type="project" value="TreeGrafter"/>
</dbReference>
<evidence type="ECO:0000256" key="1">
    <source>
        <dbReference type="ARBA" id="ARBA00004651"/>
    </source>
</evidence>
<feature type="domain" description="MacB-like periplasmic core" evidence="8">
    <location>
        <begin position="37"/>
        <end position="255"/>
    </location>
</feature>
<keyword evidence="2" id="KW-1003">Cell membrane</keyword>
<feature type="transmembrane region" description="Helical" evidence="6">
    <location>
        <begin position="451"/>
        <end position="470"/>
    </location>
</feature>
<comment type="subcellular location">
    <subcellularLocation>
        <location evidence="1">Cell membrane</location>
        <topology evidence="1">Multi-pass membrane protein</topology>
    </subcellularLocation>
</comment>
<dbReference type="AlphaFoldDB" id="A0A5M9HDM6"/>
<feature type="transmembrane region" description="Helical" evidence="6">
    <location>
        <begin position="699"/>
        <end position="723"/>
    </location>
</feature>
<evidence type="ECO:0000313" key="10">
    <source>
        <dbReference type="Proteomes" id="UP000322918"/>
    </source>
</evidence>
<dbReference type="OrthoDB" id="1451596at2"/>
<evidence type="ECO:0000313" key="9">
    <source>
        <dbReference type="EMBL" id="KAA8484435.1"/>
    </source>
</evidence>